<dbReference type="InterPro" id="IPR009100">
    <property type="entry name" value="AcylCoA_DH/oxidase_NM_dom_sf"/>
</dbReference>
<evidence type="ECO:0000313" key="2">
    <source>
        <dbReference type="Proteomes" id="UP000643701"/>
    </source>
</evidence>
<dbReference type="RefSeq" id="WP_166401055.1">
    <property type="nucleotide sequence ID" value="NZ_JAANAS010000105.1"/>
</dbReference>
<dbReference type="SUPFAM" id="SSF56645">
    <property type="entry name" value="Acyl-CoA dehydrogenase NM domain-like"/>
    <property type="match status" value="1"/>
</dbReference>
<evidence type="ECO:0008006" key="3">
    <source>
        <dbReference type="Google" id="ProtNLM"/>
    </source>
</evidence>
<dbReference type="Proteomes" id="UP000643701">
    <property type="component" value="Unassembled WGS sequence"/>
</dbReference>
<sequence length="326" mass="37140">MNLNQLLSPPLTANEKMGKLNADWILQLQAHKYFKLFVPKALGGLELQLNEAQSFLVATARFNGSLGWVHNLAAGANFFCSYFEEEVAKEIFEDQKVMCSGSGTPNGQVKLNDQQMLVQGCWDKCTGAEWATHFTGVGKTQDQKLVTFICPAKFVQLEKAWHGFGMKATSTNQIQINKASLPINYKFQIGHQKSFPYYSIAQIDFEVFARICMSFTWLGLAHGILDHFEESTDKNQGTQLKKIHIKLTNLSKLQNYFAEKFDKKPSLSHQKSSQHLLKKELSKTHKAINLHLEELIWSAGLKAIDERNHLNWAYRNLKVANQHYFI</sequence>
<dbReference type="GO" id="GO:0016627">
    <property type="term" value="F:oxidoreductase activity, acting on the CH-CH group of donors"/>
    <property type="evidence" value="ECO:0007669"/>
    <property type="project" value="InterPro"/>
</dbReference>
<keyword evidence="2" id="KW-1185">Reference proteome</keyword>
<proteinExistence type="predicted"/>
<protein>
    <recommendedName>
        <fullName evidence="3">Acyl-CoA dehydrogenase</fullName>
    </recommendedName>
</protein>
<dbReference type="InterPro" id="IPR046373">
    <property type="entry name" value="Acyl-CoA_Oxase/DH_mid-dom_sf"/>
</dbReference>
<comment type="caution">
    <text evidence="1">The sequence shown here is derived from an EMBL/GenBank/DDBJ whole genome shotgun (WGS) entry which is preliminary data.</text>
</comment>
<dbReference type="Gene3D" id="1.10.540.10">
    <property type="entry name" value="Acyl-CoA dehydrogenase/oxidase, N-terminal domain"/>
    <property type="match status" value="1"/>
</dbReference>
<reference evidence="1" key="1">
    <citation type="submission" date="2020-03" db="EMBL/GenBank/DDBJ databases">
        <title>Psychroflexus Maritimus sp. nov., isolate from marine sediment.</title>
        <authorList>
            <person name="Zhong Y.-L."/>
        </authorList>
    </citation>
    <scope>NUCLEOTIDE SEQUENCE</scope>
    <source>
        <strain evidence="1">C1</strain>
    </source>
</reference>
<accession>A0A967AEK3</accession>
<organism evidence="1 2">
    <name type="scientific">Psychroflexus maritimus</name>
    <dbReference type="NCBI Taxonomy" id="2714865"/>
    <lineage>
        <taxon>Bacteria</taxon>
        <taxon>Pseudomonadati</taxon>
        <taxon>Bacteroidota</taxon>
        <taxon>Flavobacteriia</taxon>
        <taxon>Flavobacteriales</taxon>
        <taxon>Flavobacteriaceae</taxon>
        <taxon>Psychroflexus</taxon>
    </lineage>
</organism>
<name>A0A967AEK3_9FLAO</name>
<gene>
    <name evidence="1" type="ORF">G7034_11240</name>
</gene>
<evidence type="ECO:0000313" key="1">
    <source>
        <dbReference type="EMBL" id="NGZ90822.1"/>
    </source>
</evidence>
<dbReference type="Gene3D" id="2.40.110.10">
    <property type="entry name" value="Butyryl-CoA Dehydrogenase, subunit A, domain 2"/>
    <property type="match status" value="1"/>
</dbReference>
<dbReference type="AlphaFoldDB" id="A0A967AEK3"/>
<dbReference type="EMBL" id="JAANAS010000105">
    <property type="protein sequence ID" value="NGZ90822.1"/>
    <property type="molecule type" value="Genomic_DNA"/>
</dbReference>
<dbReference type="GO" id="GO:0050660">
    <property type="term" value="F:flavin adenine dinucleotide binding"/>
    <property type="evidence" value="ECO:0007669"/>
    <property type="project" value="InterPro"/>
</dbReference>
<dbReference type="InterPro" id="IPR037069">
    <property type="entry name" value="AcylCoA_DH/ox_N_sf"/>
</dbReference>